<proteinExistence type="predicted"/>
<protein>
    <submittedName>
        <fullName evidence="1">Uncharacterized protein</fullName>
    </submittedName>
</protein>
<name>A0ACC1H9Z9_9FUNG</name>
<evidence type="ECO:0000313" key="2">
    <source>
        <dbReference type="Proteomes" id="UP001145114"/>
    </source>
</evidence>
<gene>
    <name evidence="1" type="ORF">EV182_005498</name>
</gene>
<keyword evidence="2" id="KW-1185">Reference proteome</keyword>
<organism evidence="1 2">
    <name type="scientific">Spiromyces aspiralis</name>
    <dbReference type="NCBI Taxonomy" id="68401"/>
    <lineage>
        <taxon>Eukaryota</taxon>
        <taxon>Fungi</taxon>
        <taxon>Fungi incertae sedis</taxon>
        <taxon>Zoopagomycota</taxon>
        <taxon>Kickxellomycotina</taxon>
        <taxon>Kickxellomycetes</taxon>
        <taxon>Kickxellales</taxon>
        <taxon>Kickxellaceae</taxon>
        <taxon>Spiromyces</taxon>
    </lineage>
</organism>
<evidence type="ECO:0000313" key="1">
    <source>
        <dbReference type="EMBL" id="KAJ1673303.1"/>
    </source>
</evidence>
<dbReference type="Proteomes" id="UP001145114">
    <property type="component" value="Unassembled WGS sequence"/>
</dbReference>
<dbReference type="EMBL" id="JAMZIH010007126">
    <property type="protein sequence ID" value="KAJ1673303.1"/>
    <property type="molecule type" value="Genomic_DNA"/>
</dbReference>
<comment type="caution">
    <text evidence="1">The sequence shown here is derived from an EMBL/GenBank/DDBJ whole genome shotgun (WGS) entry which is preliminary data.</text>
</comment>
<accession>A0ACC1H9Z9</accession>
<sequence>MLLVVGIFKDSTELFQSLYVTQMIKAGRTLVEDAIIAEVRTNGFMVYVPRFGIRCPVHLRDKHGNIKFPKSAVTGDVKDVDVEIACDHIEFTETKAVVKLSPGSGYNVSQVTFCTFDHLRVMLRVHESRAHWNRIYTLMVSPASGSLVGKPLQKRLDAEELEASIRKLELAERRPIEETTAAAAMIATESKSAPVQQLSEMYSILEKFGSLMVRDASQPTSHV</sequence>
<reference evidence="1" key="1">
    <citation type="submission" date="2022-06" db="EMBL/GenBank/DDBJ databases">
        <title>Phylogenomic reconstructions and comparative analyses of Kickxellomycotina fungi.</title>
        <authorList>
            <person name="Reynolds N.K."/>
            <person name="Stajich J.E."/>
            <person name="Barry K."/>
            <person name="Grigoriev I.V."/>
            <person name="Crous P."/>
            <person name="Smith M.E."/>
        </authorList>
    </citation>
    <scope>NUCLEOTIDE SEQUENCE</scope>
    <source>
        <strain evidence="1">RSA 2271</strain>
    </source>
</reference>